<keyword evidence="4" id="KW-1185">Reference proteome</keyword>
<protein>
    <submittedName>
        <fullName evidence="3">Uncharacterized protein</fullName>
    </submittedName>
</protein>
<name>A0A917H313_9BACL</name>
<proteinExistence type="predicted"/>
<feature type="compositionally biased region" description="Basic and acidic residues" evidence="1">
    <location>
        <begin position="54"/>
        <end position="66"/>
    </location>
</feature>
<reference evidence="3 4" key="1">
    <citation type="journal article" date="2014" name="Int. J. Syst. Evol. Microbiol.">
        <title>Complete genome sequence of Corynebacterium casei LMG S-19264T (=DSM 44701T), isolated from a smear-ripened cheese.</title>
        <authorList>
            <consortium name="US DOE Joint Genome Institute (JGI-PGF)"/>
            <person name="Walter F."/>
            <person name="Albersmeier A."/>
            <person name="Kalinowski J."/>
            <person name="Ruckert C."/>
        </authorList>
    </citation>
    <scope>NUCLEOTIDE SEQUENCE [LARGE SCALE GENOMIC DNA]</scope>
    <source>
        <strain evidence="3 4">CGMCC 1.15286</strain>
    </source>
</reference>
<evidence type="ECO:0000256" key="1">
    <source>
        <dbReference type="SAM" id="MobiDB-lite"/>
    </source>
</evidence>
<dbReference type="EMBL" id="BMHY01000003">
    <property type="protein sequence ID" value="GGG65933.1"/>
    <property type="molecule type" value="Genomic_DNA"/>
</dbReference>
<evidence type="ECO:0000256" key="2">
    <source>
        <dbReference type="SAM" id="Phobius"/>
    </source>
</evidence>
<keyword evidence="2" id="KW-1133">Transmembrane helix</keyword>
<dbReference type="Proteomes" id="UP000600247">
    <property type="component" value="Unassembled WGS sequence"/>
</dbReference>
<organism evidence="3 4">
    <name type="scientific">Paenibacillus radicis</name>
    <name type="common">ex Gao et al. 2016</name>
    <dbReference type="NCBI Taxonomy" id="1737354"/>
    <lineage>
        <taxon>Bacteria</taxon>
        <taxon>Bacillati</taxon>
        <taxon>Bacillota</taxon>
        <taxon>Bacilli</taxon>
        <taxon>Bacillales</taxon>
        <taxon>Paenibacillaceae</taxon>
        <taxon>Paenibacillus</taxon>
    </lineage>
</organism>
<keyword evidence="2" id="KW-0472">Membrane</keyword>
<dbReference type="RefSeq" id="WP_188888856.1">
    <property type="nucleotide sequence ID" value="NZ_BMHY01000003.1"/>
</dbReference>
<evidence type="ECO:0000313" key="3">
    <source>
        <dbReference type="EMBL" id="GGG65933.1"/>
    </source>
</evidence>
<feature type="transmembrane region" description="Helical" evidence="2">
    <location>
        <begin position="6"/>
        <end position="26"/>
    </location>
</feature>
<comment type="caution">
    <text evidence="3">The sequence shown here is derived from an EMBL/GenBank/DDBJ whole genome shotgun (WGS) entry which is preliminary data.</text>
</comment>
<sequence length="66" mass="7332">MVNSWVTYIMLAFGILVAVIGVFAYLRMFYKEKSLSSSPTAIDIPPPINARVAPQEDKVSADELKQ</sequence>
<feature type="region of interest" description="Disordered" evidence="1">
    <location>
        <begin position="46"/>
        <end position="66"/>
    </location>
</feature>
<evidence type="ECO:0000313" key="4">
    <source>
        <dbReference type="Proteomes" id="UP000600247"/>
    </source>
</evidence>
<dbReference type="AlphaFoldDB" id="A0A917H313"/>
<keyword evidence="2" id="KW-0812">Transmembrane</keyword>
<accession>A0A917H313</accession>
<gene>
    <name evidence="3" type="ORF">GCM10010918_20350</name>
</gene>